<feature type="transmembrane region" description="Helical" evidence="1">
    <location>
        <begin position="101"/>
        <end position="120"/>
    </location>
</feature>
<gene>
    <name evidence="2" type="ordered locus">MODMU_2816</name>
</gene>
<keyword evidence="3" id="KW-1185">Reference proteome</keyword>
<reference evidence="2 3" key="1">
    <citation type="journal article" date="2012" name="J. Bacteriol.">
        <title>Genome Sequence of Radiation-Resistant Modestobacter marinus Strain BC501, a Representative Actinobacterium That Thrives on Calcareous Stone Surfaces.</title>
        <authorList>
            <person name="Normand P."/>
            <person name="Gury J."/>
            <person name="Pujic P."/>
            <person name="Chouaia B."/>
            <person name="Crotti E."/>
            <person name="Brusetti L."/>
            <person name="Daffonchio D."/>
            <person name="Vacherie B."/>
            <person name="Barbe V."/>
            <person name="Medigue C."/>
            <person name="Calteau A."/>
            <person name="Ghodhbane-Gtari F."/>
            <person name="Essoussi I."/>
            <person name="Nouioui I."/>
            <person name="Abbassi-Ghozzi I."/>
            <person name="Gtari M."/>
        </authorList>
    </citation>
    <scope>NUCLEOTIDE SEQUENCE [LARGE SCALE GENOMIC DNA]</scope>
    <source>
        <strain evidence="3">BC 501</strain>
    </source>
</reference>
<dbReference type="AlphaFoldDB" id="I4EXY2"/>
<dbReference type="Pfam" id="PF03729">
    <property type="entry name" value="DUF308"/>
    <property type="match status" value="1"/>
</dbReference>
<feature type="transmembrane region" description="Helical" evidence="1">
    <location>
        <begin position="20"/>
        <end position="44"/>
    </location>
</feature>
<feature type="transmembrane region" description="Helical" evidence="1">
    <location>
        <begin position="132"/>
        <end position="151"/>
    </location>
</feature>
<name>I4EXY2_MODI5</name>
<accession>I4EXY2</accession>
<dbReference type="STRING" id="477641.MODMU_2816"/>
<dbReference type="Proteomes" id="UP000006461">
    <property type="component" value="Chromosome"/>
</dbReference>
<keyword evidence="1" id="KW-0812">Transmembrane</keyword>
<protein>
    <recommendedName>
        <fullName evidence="4">HdeD family acid-resistance protein</fullName>
    </recommendedName>
</protein>
<dbReference type="OrthoDB" id="5194696at2"/>
<dbReference type="HOGENOM" id="CLU_091585_5_2_11"/>
<sequence length="193" mass="19609">MAAEVSSSWSGAPPARHSGAVRAGVAVLGAAVLVIGLVLVFDVVAAVRTLGWLVGLGLVLNGCLELAVGWTSGQRGRAAVLGGVLVAGGLLAAFWPGVTVWALAVLTGISLLLHGIGRLAVAVADRAEVRGWGWMALAGVFDIAIGLLALAWPEATVRVLCLLLGVQVVVLGVVLVVWALLAPRRRPAEAGQL</sequence>
<dbReference type="InterPro" id="IPR005325">
    <property type="entry name" value="DUF308_memb"/>
</dbReference>
<keyword evidence="1" id="KW-0472">Membrane</keyword>
<dbReference type="EMBL" id="FO203431">
    <property type="protein sequence ID" value="CCH88245.1"/>
    <property type="molecule type" value="Genomic_DNA"/>
</dbReference>
<feature type="transmembrane region" description="Helical" evidence="1">
    <location>
        <begin position="50"/>
        <end position="71"/>
    </location>
</feature>
<evidence type="ECO:0000313" key="3">
    <source>
        <dbReference type="Proteomes" id="UP000006461"/>
    </source>
</evidence>
<evidence type="ECO:0008006" key="4">
    <source>
        <dbReference type="Google" id="ProtNLM"/>
    </source>
</evidence>
<dbReference type="GO" id="GO:0005886">
    <property type="term" value="C:plasma membrane"/>
    <property type="evidence" value="ECO:0007669"/>
    <property type="project" value="TreeGrafter"/>
</dbReference>
<evidence type="ECO:0000256" key="1">
    <source>
        <dbReference type="SAM" id="Phobius"/>
    </source>
</evidence>
<dbReference type="eggNOG" id="COG3247">
    <property type="taxonomic scope" value="Bacteria"/>
</dbReference>
<dbReference type="PANTHER" id="PTHR34989:SF1">
    <property type="entry name" value="PROTEIN HDED"/>
    <property type="match status" value="1"/>
</dbReference>
<dbReference type="KEGG" id="mmar:MODMU_2816"/>
<dbReference type="InterPro" id="IPR052712">
    <property type="entry name" value="Acid_resist_chaperone_HdeD"/>
</dbReference>
<proteinExistence type="predicted"/>
<evidence type="ECO:0000313" key="2">
    <source>
        <dbReference type="EMBL" id="CCH88245.1"/>
    </source>
</evidence>
<dbReference type="PANTHER" id="PTHR34989">
    <property type="entry name" value="PROTEIN HDED"/>
    <property type="match status" value="1"/>
</dbReference>
<organism evidence="2 3">
    <name type="scientific">Modestobacter italicus (strain DSM 44449 / CECT 9708 / BC 501)</name>
    <dbReference type="NCBI Taxonomy" id="2732864"/>
    <lineage>
        <taxon>Bacteria</taxon>
        <taxon>Bacillati</taxon>
        <taxon>Actinomycetota</taxon>
        <taxon>Actinomycetes</taxon>
        <taxon>Geodermatophilales</taxon>
        <taxon>Geodermatophilaceae</taxon>
        <taxon>Modestobacter</taxon>
    </lineage>
</organism>
<feature type="transmembrane region" description="Helical" evidence="1">
    <location>
        <begin position="78"/>
        <end position="95"/>
    </location>
</feature>
<feature type="transmembrane region" description="Helical" evidence="1">
    <location>
        <begin position="157"/>
        <end position="181"/>
    </location>
</feature>
<keyword evidence="1" id="KW-1133">Transmembrane helix</keyword>